<dbReference type="GO" id="GO:0005737">
    <property type="term" value="C:cytoplasm"/>
    <property type="evidence" value="ECO:0007669"/>
    <property type="project" value="TreeGrafter"/>
</dbReference>
<dbReference type="InterPro" id="IPR050983">
    <property type="entry name" value="GST_Omega/HSP26"/>
</dbReference>
<dbReference type="Gene3D" id="1.20.1050.10">
    <property type="match status" value="1"/>
</dbReference>
<protein>
    <recommendedName>
        <fullName evidence="1">GST N-terminal domain-containing protein</fullName>
    </recommendedName>
</protein>
<name>A0A358HZS3_9PROT</name>
<dbReference type="EMBL" id="DOOG01000179">
    <property type="protein sequence ID" value="HBV00681.1"/>
    <property type="molecule type" value="Genomic_DNA"/>
</dbReference>
<dbReference type="SFLD" id="SFLDS00019">
    <property type="entry name" value="Glutathione_Transferase_(cytos"/>
    <property type="match status" value="1"/>
</dbReference>
<reference evidence="4 5" key="1">
    <citation type="journal article" date="2018" name="Nat. Biotechnol.">
        <title>A standardized bacterial taxonomy based on genome phylogeny substantially revises the tree of life.</title>
        <authorList>
            <person name="Parks D.H."/>
            <person name="Chuvochina M."/>
            <person name="Waite D.W."/>
            <person name="Rinke C."/>
            <person name="Skarshewski A."/>
            <person name="Chaumeil P.A."/>
            <person name="Hugenholtz P."/>
        </authorList>
    </citation>
    <scope>NUCLEOTIDE SEQUENCE [LARGE SCALE GENOMIC DNA]</scope>
    <source>
        <strain evidence="2">UBA8707</strain>
        <strain evidence="3">UBA9881</strain>
    </source>
</reference>
<dbReference type="SUPFAM" id="SSF52833">
    <property type="entry name" value="Thioredoxin-like"/>
    <property type="match status" value="1"/>
</dbReference>
<dbReference type="PANTHER" id="PTHR43968:SF6">
    <property type="entry name" value="GLUTATHIONE S-TRANSFERASE OMEGA"/>
    <property type="match status" value="1"/>
</dbReference>
<comment type="caution">
    <text evidence="2">The sequence shown here is derived from an EMBL/GenBank/DDBJ whole genome shotgun (WGS) entry which is preliminary data.</text>
</comment>
<dbReference type="PROSITE" id="PS50404">
    <property type="entry name" value="GST_NTER"/>
    <property type="match status" value="1"/>
</dbReference>
<dbReference type="EMBL" id="DPOP01000009">
    <property type="protein sequence ID" value="HCW65769.1"/>
    <property type="molecule type" value="Genomic_DNA"/>
</dbReference>
<evidence type="ECO:0000313" key="3">
    <source>
        <dbReference type="EMBL" id="HCW65769.1"/>
    </source>
</evidence>
<dbReference type="SFLD" id="SFLDG00358">
    <property type="entry name" value="Main_(cytGST)"/>
    <property type="match status" value="1"/>
</dbReference>
<proteinExistence type="predicted"/>
<dbReference type="Pfam" id="PF13409">
    <property type="entry name" value="GST_N_2"/>
    <property type="match status" value="1"/>
</dbReference>
<evidence type="ECO:0000313" key="2">
    <source>
        <dbReference type="EMBL" id="HBV00681.1"/>
    </source>
</evidence>
<dbReference type="SUPFAM" id="SSF47616">
    <property type="entry name" value="GST C-terminal domain-like"/>
    <property type="match status" value="1"/>
</dbReference>
<dbReference type="PANTHER" id="PTHR43968">
    <property type="match status" value="1"/>
</dbReference>
<accession>A0A358HZS3</accession>
<dbReference type="InterPro" id="IPR036282">
    <property type="entry name" value="Glutathione-S-Trfase_C_sf"/>
</dbReference>
<dbReference type="AlphaFoldDB" id="A0A358HZS3"/>
<dbReference type="InterPro" id="IPR004045">
    <property type="entry name" value="Glutathione_S-Trfase_N"/>
</dbReference>
<dbReference type="InterPro" id="IPR036249">
    <property type="entry name" value="Thioredoxin-like_sf"/>
</dbReference>
<dbReference type="InterPro" id="IPR040079">
    <property type="entry name" value="Glutathione_S-Trfase"/>
</dbReference>
<dbReference type="Gene3D" id="3.40.30.10">
    <property type="entry name" value="Glutaredoxin"/>
    <property type="match status" value="1"/>
</dbReference>
<evidence type="ECO:0000313" key="4">
    <source>
        <dbReference type="Proteomes" id="UP000264179"/>
    </source>
</evidence>
<feature type="domain" description="GST N-terminal" evidence="1">
    <location>
        <begin position="24"/>
        <end position="103"/>
    </location>
</feature>
<evidence type="ECO:0000313" key="5">
    <source>
        <dbReference type="Proteomes" id="UP000264753"/>
    </source>
</evidence>
<dbReference type="Proteomes" id="UP000264753">
    <property type="component" value="Unassembled WGS sequence"/>
</dbReference>
<dbReference type="Proteomes" id="UP000264179">
    <property type="component" value="Unassembled WGS sequence"/>
</dbReference>
<gene>
    <name evidence="2" type="ORF">DEF21_22665</name>
    <name evidence="3" type="ORF">DHR80_00885</name>
</gene>
<sequence>MISVGCSSEWFLELSKFRGCVMYPHFRLVGHRLCPYVQRVSMVMAACSIDHERVDISLDDKPDWLFDISPTGKVPVLVVDHGRVLFEAAAICEYLDDLTGKTLLPRDLYERGLHRGLIALGEQILSLTAMLIYQASTEDTVDATVAQITQRLEILADHVETKPLQAPGRIGLLDFVFATAFRPFPLLSVGLNRDFYAGMDRLKDWSIKLSGHDIIQNAVPRSYLAEMQKFIATKEGYLARRLAVLPPVHLSYRQDAG</sequence>
<evidence type="ECO:0000259" key="1">
    <source>
        <dbReference type="PROSITE" id="PS50404"/>
    </source>
</evidence>
<organism evidence="2 5">
    <name type="scientific">Thalassospira lucentensis</name>
    <dbReference type="NCBI Taxonomy" id="168935"/>
    <lineage>
        <taxon>Bacteria</taxon>
        <taxon>Pseudomonadati</taxon>
        <taxon>Pseudomonadota</taxon>
        <taxon>Alphaproteobacteria</taxon>
        <taxon>Rhodospirillales</taxon>
        <taxon>Thalassospiraceae</taxon>
        <taxon>Thalassospira</taxon>
    </lineage>
</organism>